<dbReference type="AlphaFoldDB" id="A0A364KYD6"/>
<keyword evidence="3" id="KW-1185">Reference proteome</keyword>
<dbReference type="NCBIfam" id="TIGR01509">
    <property type="entry name" value="HAD-SF-IA-v3"/>
    <property type="match status" value="1"/>
</dbReference>
<dbReference type="GO" id="GO:0016791">
    <property type="term" value="F:phosphatase activity"/>
    <property type="evidence" value="ECO:0007669"/>
    <property type="project" value="UniProtKB-ARBA"/>
</dbReference>
<dbReference type="SFLD" id="SFLDS00003">
    <property type="entry name" value="Haloacid_Dehalogenase"/>
    <property type="match status" value="1"/>
</dbReference>
<dbReference type="InterPro" id="IPR036412">
    <property type="entry name" value="HAD-like_sf"/>
</dbReference>
<organism evidence="2 3">
    <name type="scientific">Talaromyces amestolkiae</name>
    <dbReference type="NCBI Taxonomy" id="1196081"/>
    <lineage>
        <taxon>Eukaryota</taxon>
        <taxon>Fungi</taxon>
        <taxon>Dikarya</taxon>
        <taxon>Ascomycota</taxon>
        <taxon>Pezizomycotina</taxon>
        <taxon>Eurotiomycetes</taxon>
        <taxon>Eurotiomycetidae</taxon>
        <taxon>Eurotiales</taxon>
        <taxon>Trichocomaceae</taxon>
        <taxon>Talaromyces</taxon>
        <taxon>Talaromyces sect. Talaromyces</taxon>
    </lineage>
</organism>
<dbReference type="GeneID" id="63793790"/>
<accession>A0A364KYD6</accession>
<dbReference type="SFLD" id="SFLDG01129">
    <property type="entry name" value="C1.5:_HAD__Beta-PGM__Phosphata"/>
    <property type="match status" value="1"/>
</dbReference>
<dbReference type="InterPro" id="IPR006439">
    <property type="entry name" value="HAD-SF_hydro_IA"/>
</dbReference>
<dbReference type="EMBL" id="MIKG01000008">
    <property type="protein sequence ID" value="RAO68562.1"/>
    <property type="molecule type" value="Genomic_DNA"/>
</dbReference>
<name>A0A364KYD6_TALAM</name>
<dbReference type="STRING" id="1196081.A0A364KYD6"/>
<dbReference type="InterPro" id="IPR023214">
    <property type="entry name" value="HAD_sf"/>
</dbReference>
<dbReference type="PANTHER" id="PTHR43885:SF1">
    <property type="entry name" value="SUPERFAMILY HYDROLASE, PUTATIVE (AFU_ORTHOLOGUE AFUA_4G13290)-RELATED"/>
    <property type="match status" value="1"/>
</dbReference>
<dbReference type="NCBIfam" id="TIGR01549">
    <property type="entry name" value="HAD-SF-IA-v1"/>
    <property type="match status" value="1"/>
</dbReference>
<evidence type="ECO:0008006" key="4">
    <source>
        <dbReference type="Google" id="ProtNLM"/>
    </source>
</evidence>
<dbReference type="Gene3D" id="1.10.260.80">
    <property type="match status" value="1"/>
</dbReference>
<evidence type="ECO:0000313" key="2">
    <source>
        <dbReference type="EMBL" id="RAO68562.1"/>
    </source>
</evidence>
<feature type="region of interest" description="Disordered" evidence="1">
    <location>
        <begin position="1"/>
        <end position="23"/>
    </location>
</feature>
<dbReference type="OrthoDB" id="426235at2759"/>
<proteinExistence type="predicted"/>
<dbReference type="Proteomes" id="UP000249363">
    <property type="component" value="Unassembled WGS sequence"/>
</dbReference>
<gene>
    <name evidence="2" type="ORF">BHQ10_004574</name>
</gene>
<comment type="caution">
    <text evidence="2">The sequence shown here is derived from an EMBL/GenBank/DDBJ whole genome shotgun (WGS) entry which is preliminary data.</text>
</comment>
<evidence type="ECO:0000313" key="3">
    <source>
        <dbReference type="Proteomes" id="UP000249363"/>
    </source>
</evidence>
<dbReference type="RefSeq" id="XP_040733078.1">
    <property type="nucleotide sequence ID" value="XM_040876954.1"/>
</dbReference>
<sequence>MASIQATPARPRRFAPLRQDADTSDAPKLKGIVFDVDGTLCLPQHYMFPQMRSALGIDQKTDILEHIRNLPNEQARTEAVAKVQAIEREAMLAQQPQPGLVTLMNYLEKKGIRRALCTRNFEAPVTHLLQNHLPNHIFEPIVTRDTPDLLPKPEPSGLLHIAEQWGLSNRADSMIMVGDSIDDMTAGHTAGAATVLLANERNTHLKEHVHTDICISRLDELVDILENGFVGDNCAVSGST</sequence>
<dbReference type="SUPFAM" id="SSF56784">
    <property type="entry name" value="HAD-like"/>
    <property type="match status" value="1"/>
</dbReference>
<reference evidence="2 3" key="1">
    <citation type="journal article" date="2017" name="Biotechnol. Biofuels">
        <title>Differential beta-glucosidase expression as a function of carbon source availability in Talaromyces amestolkiae: a genomic and proteomic approach.</title>
        <authorList>
            <person name="de Eugenio L.I."/>
            <person name="Mendez-Liter J.A."/>
            <person name="Nieto-Dominguez M."/>
            <person name="Alonso L."/>
            <person name="Gil-Munoz J."/>
            <person name="Barriuso J."/>
            <person name="Prieto A."/>
            <person name="Martinez M.J."/>
        </authorList>
    </citation>
    <scope>NUCLEOTIDE SEQUENCE [LARGE SCALE GENOMIC DNA]</scope>
    <source>
        <strain evidence="2 3">CIB</strain>
    </source>
</reference>
<dbReference type="Pfam" id="PF00702">
    <property type="entry name" value="Hydrolase"/>
    <property type="match status" value="1"/>
</dbReference>
<evidence type="ECO:0000256" key="1">
    <source>
        <dbReference type="SAM" id="MobiDB-lite"/>
    </source>
</evidence>
<protein>
    <recommendedName>
        <fullName evidence="4">HAD superfamily hydrolase</fullName>
    </recommendedName>
</protein>
<dbReference type="Gene3D" id="3.40.50.1000">
    <property type="entry name" value="HAD superfamily/HAD-like"/>
    <property type="match status" value="1"/>
</dbReference>
<dbReference type="CDD" id="cd01427">
    <property type="entry name" value="HAD_like"/>
    <property type="match status" value="1"/>
</dbReference>
<dbReference type="PANTHER" id="PTHR43885">
    <property type="entry name" value="HALOACID DEHALOGENASE-LIKE HYDROLASE"/>
    <property type="match status" value="1"/>
</dbReference>